<sequence>MIPEAAEYLSAQDIATITGVHVATVWAWAKQPGFPVAYRFGSRATRWKRAEFQAWAEEKRSSG</sequence>
<dbReference type="Proteomes" id="UP000295030">
    <property type="component" value="Unassembled WGS sequence"/>
</dbReference>
<protein>
    <submittedName>
        <fullName evidence="2">AlpA family transcriptional regulator</fullName>
    </submittedName>
</protein>
<dbReference type="EMBL" id="SMFY01000002">
    <property type="protein sequence ID" value="TCK28009.1"/>
    <property type="molecule type" value="Genomic_DNA"/>
</dbReference>
<gene>
    <name evidence="2" type="ORF">EV667_2005</name>
</gene>
<keyword evidence="3" id="KW-1185">Reference proteome</keyword>
<dbReference type="InterPro" id="IPR009061">
    <property type="entry name" value="DNA-bd_dom_put_sf"/>
</dbReference>
<reference evidence="2 3" key="1">
    <citation type="submission" date="2019-03" db="EMBL/GenBank/DDBJ databases">
        <title>Genomic Encyclopedia of Type Strains, Phase IV (KMG-IV): sequencing the most valuable type-strain genomes for metagenomic binning, comparative biology and taxonomic classification.</title>
        <authorList>
            <person name="Goeker M."/>
        </authorList>
    </citation>
    <scope>NUCLEOTIDE SEQUENCE [LARGE SCALE GENOMIC DNA]</scope>
    <source>
        <strain evidence="2 3">DSM 101</strain>
    </source>
</reference>
<accession>A0A4R1I5U7</accession>
<dbReference type="InterPro" id="IPR041657">
    <property type="entry name" value="HTH_17"/>
</dbReference>
<dbReference type="AlphaFoldDB" id="A0A4R1I5U7"/>
<evidence type="ECO:0000259" key="1">
    <source>
        <dbReference type="Pfam" id="PF12728"/>
    </source>
</evidence>
<dbReference type="Pfam" id="PF12728">
    <property type="entry name" value="HTH_17"/>
    <property type="match status" value="1"/>
</dbReference>
<dbReference type="Gene3D" id="1.10.10.10">
    <property type="entry name" value="Winged helix-like DNA-binding domain superfamily/Winged helix DNA-binding domain"/>
    <property type="match status" value="1"/>
</dbReference>
<dbReference type="InterPro" id="IPR036388">
    <property type="entry name" value="WH-like_DNA-bd_sf"/>
</dbReference>
<comment type="caution">
    <text evidence="2">The sequence shown here is derived from an EMBL/GenBank/DDBJ whole genome shotgun (WGS) entry which is preliminary data.</text>
</comment>
<name>A0A4R1I5U7_ANCAQ</name>
<proteinExistence type="predicted"/>
<feature type="domain" description="Helix-turn-helix" evidence="1">
    <location>
        <begin position="8"/>
        <end position="60"/>
    </location>
</feature>
<dbReference type="SUPFAM" id="SSF46955">
    <property type="entry name" value="Putative DNA-binding domain"/>
    <property type="match status" value="1"/>
</dbReference>
<evidence type="ECO:0000313" key="3">
    <source>
        <dbReference type="Proteomes" id="UP000295030"/>
    </source>
</evidence>
<evidence type="ECO:0000313" key="2">
    <source>
        <dbReference type="EMBL" id="TCK28009.1"/>
    </source>
</evidence>
<organism evidence="2 3">
    <name type="scientific">Ancylobacter aquaticus</name>
    <dbReference type="NCBI Taxonomy" id="100"/>
    <lineage>
        <taxon>Bacteria</taxon>
        <taxon>Pseudomonadati</taxon>
        <taxon>Pseudomonadota</taxon>
        <taxon>Alphaproteobacteria</taxon>
        <taxon>Hyphomicrobiales</taxon>
        <taxon>Xanthobacteraceae</taxon>
        <taxon>Ancylobacter</taxon>
    </lineage>
</organism>
<dbReference type="RefSeq" id="WP_165901587.1">
    <property type="nucleotide sequence ID" value="NZ_SMFY01000002.1"/>
</dbReference>